<keyword evidence="2" id="KW-0812">Transmembrane</keyword>
<proteinExistence type="predicted"/>
<evidence type="ECO:0000313" key="3">
    <source>
        <dbReference type="EMBL" id="OGC88497.1"/>
    </source>
</evidence>
<reference evidence="3 4" key="1">
    <citation type="journal article" date="2016" name="Nat. Commun.">
        <title>Thousands of microbial genomes shed light on interconnected biogeochemical processes in an aquifer system.</title>
        <authorList>
            <person name="Anantharaman K."/>
            <person name="Brown C.T."/>
            <person name="Hug L.A."/>
            <person name="Sharon I."/>
            <person name="Castelle C.J."/>
            <person name="Probst A.J."/>
            <person name="Thomas B.C."/>
            <person name="Singh A."/>
            <person name="Wilkins M.J."/>
            <person name="Karaoz U."/>
            <person name="Brodie E.L."/>
            <person name="Williams K.H."/>
            <person name="Hubbard S.S."/>
            <person name="Banfield J.F."/>
        </authorList>
    </citation>
    <scope>NUCLEOTIDE SEQUENCE [LARGE SCALE GENOMIC DNA]</scope>
</reference>
<gene>
    <name evidence="3" type="ORF">A2419_02020</name>
</gene>
<accession>A0A1F4Y3E8</accession>
<dbReference type="STRING" id="1797247.A2419_02020"/>
<dbReference type="EMBL" id="MEXB01000008">
    <property type="protein sequence ID" value="OGC88497.1"/>
    <property type="molecule type" value="Genomic_DNA"/>
</dbReference>
<evidence type="ECO:0000256" key="1">
    <source>
        <dbReference type="SAM" id="MobiDB-lite"/>
    </source>
</evidence>
<comment type="caution">
    <text evidence="3">The sequence shown here is derived from an EMBL/GenBank/DDBJ whole genome shotgun (WGS) entry which is preliminary data.</text>
</comment>
<dbReference type="Proteomes" id="UP000176568">
    <property type="component" value="Unassembled WGS sequence"/>
</dbReference>
<evidence type="ECO:0000313" key="4">
    <source>
        <dbReference type="Proteomes" id="UP000176568"/>
    </source>
</evidence>
<protein>
    <submittedName>
        <fullName evidence="3">Uncharacterized protein</fullName>
    </submittedName>
</protein>
<dbReference type="AlphaFoldDB" id="A0A1F4Y3E8"/>
<organism evidence="3 4">
    <name type="scientific">Candidatus Adlerbacteria bacterium RIFOXYC1_FULL_48_26</name>
    <dbReference type="NCBI Taxonomy" id="1797247"/>
    <lineage>
        <taxon>Bacteria</taxon>
        <taxon>Candidatus Adleribacteriota</taxon>
    </lineage>
</organism>
<feature type="transmembrane region" description="Helical" evidence="2">
    <location>
        <begin position="44"/>
        <end position="75"/>
    </location>
</feature>
<feature type="region of interest" description="Disordered" evidence="1">
    <location>
        <begin position="435"/>
        <end position="454"/>
    </location>
</feature>
<sequence>MILHHEAEAVREFLDKWHLEESVFAPLGLLLLVIYAAIYDPATITATLAMLVAISPIWLPLFLGMSLYITWIHYVRYKFWFSRERGLLEIQLPAEVTKSPAAMEVFLASIWTTGGETTFLDRILRGGYKSTWSLEIASNEGRISFYIHGLKAWQPAIEARLYGQFPEVRVTAVDDYVSKIPFNLDEYEIWGGEYMKKNPQAAPIRTYVDFELDKNTDTPETKVDPLTNILELMNNVGKDQYLWYQLILKAHNTFEWYGFPEKDSRYVTEGKAAIAKIMQAAAVRSKGIQAAVKEEGTNGGSPTMSLTEGERDIVKGIEHSLTKNPFEVGIRVIYFAKKDKFHGIWGAYLFRMFQVFKSAGNSVGGWPGRGMIRFDVPWEDFMGIRERTIKNLLFFHYKYRAYFGVPYDQVPSIMSTEEVATLWHFPYSNVQTPGLNRVPSRTSQAPTNLPTLPE</sequence>
<keyword evidence="2" id="KW-0472">Membrane</keyword>
<keyword evidence="2" id="KW-1133">Transmembrane helix</keyword>
<name>A0A1F4Y3E8_9BACT</name>
<evidence type="ECO:0000256" key="2">
    <source>
        <dbReference type="SAM" id="Phobius"/>
    </source>
</evidence>
<feature type="transmembrane region" description="Helical" evidence="2">
    <location>
        <begin position="21"/>
        <end position="38"/>
    </location>
</feature>